<proteinExistence type="predicted"/>
<gene>
    <name evidence="1" type="ORF">FAZ69_32330</name>
</gene>
<accession>A0A4U1HHD5</accession>
<sequence length="119" mass="12069">MRFSQLPSQAMPALATMAQTAGHFMPGMAGAALNIGGSLLGAASGAAGTLGSAGDAAQSLGQMASDNAISLATQSAMMKMNNQMTLEAAKLKNDQTRVQTEAEMMTKGMEESKKILTGG</sequence>
<dbReference type="AlphaFoldDB" id="A0A4U1HHD5"/>
<comment type="caution">
    <text evidence="1">The sequence shown here is derived from an EMBL/GenBank/DDBJ whole genome shotgun (WGS) entry which is preliminary data.</text>
</comment>
<protein>
    <submittedName>
        <fullName evidence="1">Uncharacterized protein</fullName>
    </submittedName>
</protein>
<name>A0A4U1HHD5_9BURK</name>
<evidence type="ECO:0000313" key="2">
    <source>
        <dbReference type="Proteomes" id="UP000305539"/>
    </source>
</evidence>
<reference evidence="1 2" key="1">
    <citation type="submission" date="2019-04" db="EMBL/GenBank/DDBJ databases">
        <title>Trinickia sp. 7GSK02, isolated from subtropical forest soil.</title>
        <authorList>
            <person name="Gao Z.-H."/>
            <person name="Qiu L.-H."/>
        </authorList>
    </citation>
    <scope>NUCLEOTIDE SEQUENCE [LARGE SCALE GENOMIC DNA]</scope>
    <source>
        <strain evidence="1 2">7GSK02</strain>
    </source>
</reference>
<dbReference type="EMBL" id="SWJE01000030">
    <property type="protein sequence ID" value="TKC77966.1"/>
    <property type="molecule type" value="Genomic_DNA"/>
</dbReference>
<dbReference type="RefSeq" id="WP_136899451.1">
    <property type="nucleotide sequence ID" value="NZ_SWJE01000030.1"/>
</dbReference>
<evidence type="ECO:0000313" key="1">
    <source>
        <dbReference type="EMBL" id="TKC77966.1"/>
    </source>
</evidence>
<keyword evidence="2" id="KW-1185">Reference proteome</keyword>
<dbReference type="Proteomes" id="UP000305539">
    <property type="component" value="Unassembled WGS sequence"/>
</dbReference>
<organism evidence="1 2">
    <name type="scientific">Trinickia terrae</name>
    <dbReference type="NCBI Taxonomy" id="2571161"/>
    <lineage>
        <taxon>Bacteria</taxon>
        <taxon>Pseudomonadati</taxon>
        <taxon>Pseudomonadota</taxon>
        <taxon>Betaproteobacteria</taxon>
        <taxon>Burkholderiales</taxon>
        <taxon>Burkholderiaceae</taxon>
        <taxon>Trinickia</taxon>
    </lineage>
</organism>